<comment type="caution">
    <text evidence="1">The sequence shown here is derived from an EMBL/GenBank/DDBJ whole genome shotgun (WGS) entry which is preliminary data.</text>
</comment>
<dbReference type="Proteomes" id="UP000605259">
    <property type="component" value="Unassembled WGS sequence"/>
</dbReference>
<reference evidence="1" key="2">
    <citation type="submission" date="2020-09" db="EMBL/GenBank/DDBJ databases">
        <authorList>
            <person name="Sun Q."/>
            <person name="Zhou Y."/>
        </authorList>
    </citation>
    <scope>NUCLEOTIDE SEQUENCE</scope>
    <source>
        <strain evidence="1">CGMCC 1.12698</strain>
    </source>
</reference>
<dbReference type="InterPro" id="IPR035945">
    <property type="entry name" value="YhaI-like_sf"/>
</dbReference>
<evidence type="ECO:0008006" key="3">
    <source>
        <dbReference type="Google" id="ProtNLM"/>
    </source>
</evidence>
<gene>
    <name evidence="1" type="ORF">GCM10007140_23450</name>
</gene>
<organism evidence="1 2">
    <name type="scientific">Priestia taiwanensis</name>
    <dbReference type="NCBI Taxonomy" id="1347902"/>
    <lineage>
        <taxon>Bacteria</taxon>
        <taxon>Bacillati</taxon>
        <taxon>Bacillota</taxon>
        <taxon>Bacilli</taxon>
        <taxon>Bacillales</taxon>
        <taxon>Bacillaceae</taxon>
        <taxon>Priestia</taxon>
    </lineage>
</organism>
<dbReference type="Pfam" id="PF08963">
    <property type="entry name" value="DUF1878"/>
    <property type="match status" value="1"/>
</dbReference>
<sequence>MRDTYEKRLETLEYHMSLMMMMLDTRKFPFFALVVQKGVTKEEVEHLLTRCSDIDLEMAKQKREGLLWFYPLLLSFKEALPANLSLLEVIKALEEQGLYTQLMSELKKCMLDGK</sequence>
<reference evidence="1" key="1">
    <citation type="journal article" date="2014" name="Int. J. Syst. Evol. Microbiol.">
        <title>Complete genome sequence of Corynebacterium casei LMG S-19264T (=DSM 44701T), isolated from a smear-ripened cheese.</title>
        <authorList>
            <consortium name="US DOE Joint Genome Institute (JGI-PGF)"/>
            <person name="Walter F."/>
            <person name="Albersmeier A."/>
            <person name="Kalinowski J."/>
            <person name="Ruckert C."/>
        </authorList>
    </citation>
    <scope>NUCLEOTIDE SEQUENCE</scope>
    <source>
        <strain evidence="1">CGMCC 1.12698</strain>
    </source>
</reference>
<name>A0A917EPV0_9BACI</name>
<dbReference type="RefSeq" id="WP_188388520.1">
    <property type="nucleotide sequence ID" value="NZ_BMFK01000001.1"/>
</dbReference>
<dbReference type="InterPro" id="IPR015058">
    <property type="entry name" value="DUF1878"/>
</dbReference>
<dbReference type="AlphaFoldDB" id="A0A917EPV0"/>
<dbReference type="Gene3D" id="1.10.3750.10">
    <property type="entry name" value="YhaI-like"/>
    <property type="match status" value="1"/>
</dbReference>
<protein>
    <recommendedName>
        <fullName evidence="3">DUF1878 family protein</fullName>
    </recommendedName>
</protein>
<keyword evidence="2" id="KW-1185">Reference proteome</keyword>
<dbReference type="SUPFAM" id="SSF109915">
    <property type="entry name" value="Hypothetical protein YhaI"/>
    <property type="match status" value="1"/>
</dbReference>
<evidence type="ECO:0000313" key="2">
    <source>
        <dbReference type="Proteomes" id="UP000605259"/>
    </source>
</evidence>
<proteinExistence type="predicted"/>
<evidence type="ECO:0000313" key="1">
    <source>
        <dbReference type="EMBL" id="GGE72857.1"/>
    </source>
</evidence>
<dbReference type="EMBL" id="BMFK01000001">
    <property type="protein sequence ID" value="GGE72857.1"/>
    <property type="molecule type" value="Genomic_DNA"/>
</dbReference>
<accession>A0A917EPV0</accession>